<dbReference type="EMBL" id="RBNJ01008326">
    <property type="protein sequence ID" value="RUS27468.1"/>
    <property type="molecule type" value="Genomic_DNA"/>
</dbReference>
<dbReference type="AlphaFoldDB" id="A0A433QCD2"/>
<feature type="compositionally biased region" description="Basic residues" evidence="1">
    <location>
        <begin position="174"/>
        <end position="183"/>
    </location>
</feature>
<protein>
    <submittedName>
        <fullName evidence="2">Uncharacterized protein</fullName>
    </submittedName>
</protein>
<evidence type="ECO:0000256" key="1">
    <source>
        <dbReference type="SAM" id="MobiDB-lite"/>
    </source>
</evidence>
<feature type="region of interest" description="Disordered" evidence="1">
    <location>
        <begin position="164"/>
        <end position="183"/>
    </location>
</feature>
<keyword evidence="3" id="KW-1185">Reference proteome</keyword>
<comment type="caution">
    <text evidence="2">The sequence shown here is derived from an EMBL/GenBank/DDBJ whole genome shotgun (WGS) entry which is preliminary data.</text>
</comment>
<reference evidence="2 3" key="1">
    <citation type="journal article" date="2018" name="New Phytol.">
        <title>Phylogenomics of Endogonaceae and evolution of mycorrhizas within Mucoromycota.</title>
        <authorList>
            <person name="Chang Y."/>
            <person name="Desiro A."/>
            <person name="Na H."/>
            <person name="Sandor L."/>
            <person name="Lipzen A."/>
            <person name="Clum A."/>
            <person name="Barry K."/>
            <person name="Grigoriev I.V."/>
            <person name="Martin F.M."/>
            <person name="Stajich J.E."/>
            <person name="Smith M.E."/>
            <person name="Bonito G."/>
            <person name="Spatafora J.W."/>
        </authorList>
    </citation>
    <scope>NUCLEOTIDE SEQUENCE [LARGE SCALE GENOMIC DNA]</scope>
    <source>
        <strain evidence="2 3">AD002</strain>
    </source>
</reference>
<accession>A0A433QCD2</accession>
<feature type="region of interest" description="Disordered" evidence="1">
    <location>
        <begin position="104"/>
        <end position="148"/>
    </location>
</feature>
<name>A0A433QCD2_9FUNG</name>
<evidence type="ECO:0000313" key="2">
    <source>
        <dbReference type="EMBL" id="RUS27468.1"/>
    </source>
</evidence>
<proteinExistence type="predicted"/>
<gene>
    <name evidence="2" type="ORF">BC938DRAFT_483215</name>
</gene>
<sequence length="183" mass="20853">MKFVYIKMELSEVEETIIPAIRTPIIIDSFDQLFEAKGVTELPLQTAMAALKIQHKLRSDLMERVREAALAELGARLMHELYRMNVPIENEPDMILNNCTPLCSNSSPHPPRRRINRDPPPSALGTRRRDPLRPCTAPRTRSSRSAWHAGMRLGGRACPRAVSTRERGTSIYRKGTRVSRRKQ</sequence>
<evidence type="ECO:0000313" key="3">
    <source>
        <dbReference type="Proteomes" id="UP000274822"/>
    </source>
</evidence>
<dbReference type="Proteomes" id="UP000274822">
    <property type="component" value="Unassembled WGS sequence"/>
</dbReference>
<organism evidence="2 3">
    <name type="scientific">Jimgerdemannia flammicorona</name>
    <dbReference type="NCBI Taxonomy" id="994334"/>
    <lineage>
        <taxon>Eukaryota</taxon>
        <taxon>Fungi</taxon>
        <taxon>Fungi incertae sedis</taxon>
        <taxon>Mucoromycota</taxon>
        <taxon>Mucoromycotina</taxon>
        <taxon>Endogonomycetes</taxon>
        <taxon>Endogonales</taxon>
        <taxon>Endogonaceae</taxon>
        <taxon>Jimgerdemannia</taxon>
    </lineage>
</organism>